<gene>
    <name evidence="1" type="ORF">HRAG_01279</name>
</gene>
<dbReference type="AlphaFoldDB" id="C3XGT3"/>
<evidence type="ECO:0000313" key="2">
    <source>
        <dbReference type="Proteomes" id="UP000005085"/>
    </source>
</evidence>
<dbReference type="HOGENOM" id="CLU_2633196_0_0_7"/>
<dbReference type="OrthoDB" id="5329891at2"/>
<evidence type="ECO:0000313" key="1">
    <source>
        <dbReference type="EMBL" id="EEO24222.2"/>
    </source>
</evidence>
<proteinExistence type="predicted"/>
<organism evidence="1 2">
    <name type="scientific">Helicobacter bilis ATCC 43879</name>
    <dbReference type="NCBI Taxonomy" id="613026"/>
    <lineage>
        <taxon>Bacteria</taxon>
        <taxon>Pseudomonadati</taxon>
        <taxon>Campylobacterota</taxon>
        <taxon>Epsilonproteobacteria</taxon>
        <taxon>Campylobacterales</taxon>
        <taxon>Helicobacteraceae</taxon>
        <taxon>Helicobacter</taxon>
    </lineage>
</organism>
<reference evidence="1 2" key="1">
    <citation type="journal article" date="2014" name="Genome Announc.">
        <title>Draft genome sequences of six enterohepatic helicobacter species isolated from humans and one from rhesus macaques.</title>
        <authorList>
            <person name="Shen Z."/>
            <person name="Sheh A."/>
            <person name="Young S.K."/>
            <person name="Abouelliel A."/>
            <person name="Ward D.V."/>
            <person name="Earl A.M."/>
            <person name="Fox J.G."/>
        </authorList>
    </citation>
    <scope>NUCLEOTIDE SEQUENCE [LARGE SCALE GENOMIC DNA]</scope>
    <source>
        <strain evidence="1 2">ATCC 43879</strain>
    </source>
</reference>
<dbReference type="Proteomes" id="UP000005085">
    <property type="component" value="Unassembled WGS sequence"/>
</dbReference>
<accession>C3XGT3</accession>
<dbReference type="RefSeq" id="WP_020995846.1">
    <property type="nucleotide sequence ID" value="NZ_KI392040.1"/>
</dbReference>
<sequence length="77" mass="8945">MKKLDLEQDIFALDTKELVKQSIEEAFMDDNAQNVGSIENHCDANIKEYYIKLAKDDEEAKAKQEKMLGEFLNDSRF</sequence>
<keyword evidence="2" id="KW-1185">Reference proteome</keyword>
<comment type="caution">
    <text evidence="1">The sequence shown here is derived from an EMBL/GenBank/DDBJ whole genome shotgun (WGS) entry which is preliminary data.</text>
</comment>
<dbReference type="EMBL" id="ACDN02000055">
    <property type="protein sequence ID" value="EEO24222.2"/>
    <property type="molecule type" value="Genomic_DNA"/>
</dbReference>
<name>C3XGT3_9HELI</name>
<protein>
    <submittedName>
        <fullName evidence="1">Uncharacterized protein</fullName>
    </submittedName>
</protein>